<comment type="caution">
    <text evidence="1">The sequence shown here is derived from an EMBL/GenBank/DDBJ whole genome shotgun (WGS) entry which is preliminary data.</text>
</comment>
<name>A0A9J5WUQ9_SOLCO</name>
<accession>A0A9J5WUQ9</accession>
<organism evidence="1 2">
    <name type="scientific">Solanum commersonii</name>
    <name type="common">Commerson's wild potato</name>
    <name type="synonym">Commerson's nightshade</name>
    <dbReference type="NCBI Taxonomy" id="4109"/>
    <lineage>
        <taxon>Eukaryota</taxon>
        <taxon>Viridiplantae</taxon>
        <taxon>Streptophyta</taxon>
        <taxon>Embryophyta</taxon>
        <taxon>Tracheophyta</taxon>
        <taxon>Spermatophyta</taxon>
        <taxon>Magnoliopsida</taxon>
        <taxon>eudicotyledons</taxon>
        <taxon>Gunneridae</taxon>
        <taxon>Pentapetalae</taxon>
        <taxon>asterids</taxon>
        <taxon>lamiids</taxon>
        <taxon>Solanales</taxon>
        <taxon>Solanaceae</taxon>
        <taxon>Solanoideae</taxon>
        <taxon>Solaneae</taxon>
        <taxon>Solanum</taxon>
    </lineage>
</organism>
<dbReference type="AlphaFoldDB" id="A0A9J5WUQ9"/>
<sequence length="64" mass="7883">MRTYKEEVSRFAADVFFVDRKTTLELLNHWKGIDTRNEEKDRWKIHFSLYKVDSGERKELIKMF</sequence>
<evidence type="ECO:0000313" key="2">
    <source>
        <dbReference type="Proteomes" id="UP000824120"/>
    </source>
</evidence>
<evidence type="ECO:0000313" key="1">
    <source>
        <dbReference type="EMBL" id="KAG5579522.1"/>
    </source>
</evidence>
<protein>
    <submittedName>
        <fullName evidence="1">Uncharacterized protein</fullName>
    </submittedName>
</protein>
<gene>
    <name evidence="1" type="ORF">H5410_050149</name>
</gene>
<dbReference type="Proteomes" id="UP000824120">
    <property type="component" value="Chromosome 10"/>
</dbReference>
<keyword evidence="2" id="KW-1185">Reference proteome</keyword>
<reference evidence="1 2" key="1">
    <citation type="submission" date="2020-09" db="EMBL/GenBank/DDBJ databases">
        <title>De no assembly of potato wild relative species, Solanum commersonii.</title>
        <authorList>
            <person name="Cho K."/>
        </authorList>
    </citation>
    <scope>NUCLEOTIDE SEQUENCE [LARGE SCALE GENOMIC DNA]</scope>
    <source>
        <strain evidence="1">LZ3.2</strain>
        <tissue evidence="1">Leaf</tissue>
    </source>
</reference>
<proteinExistence type="predicted"/>
<dbReference type="EMBL" id="JACXVP010000010">
    <property type="protein sequence ID" value="KAG5579522.1"/>
    <property type="molecule type" value="Genomic_DNA"/>
</dbReference>